<accession>A0AAJ5WCM1</accession>
<feature type="region of interest" description="Disordered" evidence="1">
    <location>
        <begin position="1"/>
        <end position="82"/>
    </location>
</feature>
<proteinExistence type="predicted"/>
<evidence type="ECO:0000256" key="1">
    <source>
        <dbReference type="SAM" id="MobiDB-lite"/>
    </source>
</evidence>
<evidence type="ECO:0000313" key="3">
    <source>
        <dbReference type="Proteomes" id="UP001214530"/>
    </source>
</evidence>
<gene>
    <name evidence="2" type="ORF">P0Y49_10660</name>
</gene>
<reference evidence="2" key="1">
    <citation type="submission" date="2023-03" db="EMBL/GenBank/DDBJ databases">
        <title>Andean soil-derived lignocellulolytic bacterial consortium as a source of novel taxa and putative plastic-active enzymes.</title>
        <authorList>
            <person name="Diaz-Garcia L."/>
            <person name="Chuvochina M."/>
            <person name="Feuerriegel G."/>
            <person name="Bunk B."/>
            <person name="Sproer C."/>
            <person name="Streit W.R."/>
            <person name="Rodriguez L.M."/>
            <person name="Overmann J."/>
            <person name="Jimenez D.J."/>
        </authorList>
    </citation>
    <scope>NUCLEOTIDE SEQUENCE</scope>
    <source>
        <strain evidence="2">MAG 3858</strain>
    </source>
</reference>
<feature type="compositionally biased region" description="Basic and acidic residues" evidence="1">
    <location>
        <begin position="19"/>
        <end position="35"/>
    </location>
</feature>
<dbReference type="EMBL" id="CP119313">
    <property type="protein sequence ID" value="WEK21598.1"/>
    <property type="molecule type" value="Genomic_DNA"/>
</dbReference>
<protein>
    <submittedName>
        <fullName evidence="2">Uncharacterized protein</fullName>
    </submittedName>
</protein>
<feature type="compositionally biased region" description="Polar residues" evidence="1">
    <location>
        <begin position="1"/>
        <end position="11"/>
    </location>
</feature>
<feature type="compositionally biased region" description="Acidic residues" evidence="1">
    <location>
        <begin position="49"/>
        <end position="68"/>
    </location>
</feature>
<dbReference type="AlphaFoldDB" id="A0AAJ5WCM1"/>
<evidence type="ECO:0000313" key="2">
    <source>
        <dbReference type="EMBL" id="WEK21598.1"/>
    </source>
</evidence>
<dbReference type="Proteomes" id="UP001214530">
    <property type="component" value="Chromosome"/>
</dbReference>
<organism evidence="2 3">
    <name type="scientific">Candidatus Pedobacter colombiensis</name>
    <dbReference type="NCBI Taxonomy" id="3121371"/>
    <lineage>
        <taxon>Bacteria</taxon>
        <taxon>Pseudomonadati</taxon>
        <taxon>Bacteroidota</taxon>
        <taxon>Sphingobacteriia</taxon>
        <taxon>Sphingobacteriales</taxon>
        <taxon>Sphingobacteriaceae</taxon>
        <taxon>Pedobacter</taxon>
    </lineage>
</organism>
<sequence length="82" mass="9189">METNEQNQQDADNLLIIKSELDNNKPEKPIDEEVNHGYNSADDTGNTNEDLDLNPDDDPNTNLDETDLDTLNNQDLNGEESS</sequence>
<name>A0AAJ5WCM1_9SPHI</name>